<accession>F8NH45</accession>
<dbReference type="AlphaFoldDB" id="F8NH45"/>
<reference evidence="1" key="1">
    <citation type="submission" date="2011-04" db="EMBL/GenBank/DDBJ databases">
        <title>Evolution of plant cell wall degrading machinery underlies the functional diversity of forest fungi.</title>
        <authorList>
            <consortium name="US DOE Joint Genome Institute (JGI-PGF)"/>
            <person name="Eastwood D.C."/>
            <person name="Floudas D."/>
            <person name="Binder M."/>
            <person name="Majcherczyk A."/>
            <person name="Schneider P."/>
            <person name="Aerts A."/>
            <person name="Asiegbu F.O."/>
            <person name="Baker S.E."/>
            <person name="Barry K."/>
            <person name="Bendiksby M."/>
            <person name="Blumentritt M."/>
            <person name="Coutinho P.M."/>
            <person name="Cullen D."/>
            <person name="Cullen D."/>
            <person name="Gathman A."/>
            <person name="Goodell B."/>
            <person name="Henrissat B."/>
            <person name="Ihrmark K."/>
            <person name="Kauserud H."/>
            <person name="Kohler A."/>
            <person name="LaButti K."/>
            <person name="Lapidus A."/>
            <person name="Lavin J.L."/>
            <person name="Lee Y.-H."/>
            <person name="Lindquist E."/>
            <person name="Lilly W."/>
            <person name="Lucas S."/>
            <person name="Morin E."/>
            <person name="Murat C."/>
            <person name="Oguiza J.A."/>
            <person name="Park J."/>
            <person name="Pisabarro A.G."/>
            <person name="Riley R."/>
            <person name="Rosling A."/>
            <person name="Salamov A."/>
            <person name="Schmidt O."/>
            <person name="Schmutz J."/>
            <person name="Skrede I."/>
            <person name="Stenlid J."/>
            <person name="Wiebenga A."/>
            <person name="Xie X."/>
            <person name="Kues U."/>
            <person name="Hibbett D.S."/>
            <person name="Hoffmeister D."/>
            <person name="Hogberg N."/>
            <person name="Martin F."/>
            <person name="Grigoriev I.V."/>
            <person name="Watkinson S.C."/>
        </authorList>
    </citation>
    <scope>NUCLEOTIDE SEQUENCE</scope>
    <source>
        <strain evidence="1">S7.9</strain>
    </source>
</reference>
<feature type="non-terminal residue" evidence="1">
    <location>
        <position position="1"/>
    </location>
</feature>
<gene>
    <name evidence="1" type="ORF">SERLADRAFT_379442</name>
</gene>
<protein>
    <submittedName>
        <fullName evidence="1">Uncharacterized protein</fullName>
    </submittedName>
</protein>
<dbReference type="HOGENOM" id="CLU_3056243_0_0_1"/>
<evidence type="ECO:0000313" key="1">
    <source>
        <dbReference type="EMBL" id="EGO29902.1"/>
    </source>
</evidence>
<dbReference type="GeneID" id="18810821"/>
<proteinExistence type="predicted"/>
<name>F8NH45_SERL9</name>
<dbReference type="RefSeq" id="XP_007314144.1">
    <property type="nucleotide sequence ID" value="XM_007314082.1"/>
</dbReference>
<organism>
    <name type="scientific">Serpula lacrymans var. lacrymans (strain S7.9)</name>
    <name type="common">Dry rot fungus</name>
    <dbReference type="NCBI Taxonomy" id="578457"/>
    <lineage>
        <taxon>Eukaryota</taxon>
        <taxon>Fungi</taxon>
        <taxon>Dikarya</taxon>
        <taxon>Basidiomycota</taxon>
        <taxon>Agaricomycotina</taxon>
        <taxon>Agaricomycetes</taxon>
        <taxon>Agaricomycetidae</taxon>
        <taxon>Boletales</taxon>
        <taxon>Coniophorineae</taxon>
        <taxon>Serpulaceae</taxon>
        <taxon>Serpula</taxon>
    </lineage>
</organism>
<dbReference type="Proteomes" id="UP000008064">
    <property type="component" value="Unassembled WGS sequence"/>
</dbReference>
<sequence length="54" mass="6246">LERAACGRERLPGKKLDIHSIHYRHDNESIDNFRGSVQRNQLVLCVSWVSSKLL</sequence>
<dbReference type="EMBL" id="GL945429">
    <property type="protein sequence ID" value="EGO29902.1"/>
    <property type="molecule type" value="Genomic_DNA"/>
</dbReference>
<dbReference type="KEGG" id="sla:SERLADRAFT_379442"/>